<accession>A0A0N5CAZ0</accession>
<dbReference type="InterPro" id="IPR014044">
    <property type="entry name" value="CAP_dom"/>
</dbReference>
<dbReference type="WBParaSite" id="SPAL_0001505600.1">
    <property type="protein sequence ID" value="SPAL_0001505600.1"/>
    <property type="gene ID" value="SPAL_0001505600"/>
</dbReference>
<keyword evidence="1" id="KW-0732">Signal</keyword>
<dbReference type="SUPFAM" id="SSF55797">
    <property type="entry name" value="PR-1-like"/>
    <property type="match status" value="1"/>
</dbReference>
<feature type="signal peptide" evidence="1">
    <location>
        <begin position="1"/>
        <end position="17"/>
    </location>
</feature>
<evidence type="ECO:0000313" key="4">
    <source>
        <dbReference type="WBParaSite" id="SPAL_0001505600.1"/>
    </source>
</evidence>
<organism evidence="3 4">
    <name type="scientific">Strongyloides papillosus</name>
    <name type="common">Intestinal threadworm</name>
    <dbReference type="NCBI Taxonomy" id="174720"/>
    <lineage>
        <taxon>Eukaryota</taxon>
        <taxon>Metazoa</taxon>
        <taxon>Ecdysozoa</taxon>
        <taxon>Nematoda</taxon>
        <taxon>Chromadorea</taxon>
        <taxon>Rhabditida</taxon>
        <taxon>Tylenchina</taxon>
        <taxon>Panagrolaimomorpha</taxon>
        <taxon>Strongyloidoidea</taxon>
        <taxon>Strongyloididae</taxon>
        <taxon>Strongyloides</taxon>
    </lineage>
</organism>
<reference evidence="4" key="1">
    <citation type="submission" date="2017-02" db="UniProtKB">
        <authorList>
            <consortium name="WormBaseParasite"/>
        </authorList>
    </citation>
    <scope>IDENTIFICATION</scope>
</reference>
<evidence type="ECO:0000256" key="1">
    <source>
        <dbReference type="SAM" id="SignalP"/>
    </source>
</evidence>
<dbReference type="Pfam" id="PF00188">
    <property type="entry name" value="CAP"/>
    <property type="match status" value="1"/>
</dbReference>
<dbReference type="Gene3D" id="3.40.33.10">
    <property type="entry name" value="CAP"/>
    <property type="match status" value="1"/>
</dbReference>
<dbReference type="InterPro" id="IPR035940">
    <property type="entry name" value="CAP_sf"/>
</dbReference>
<evidence type="ECO:0000259" key="2">
    <source>
        <dbReference type="Pfam" id="PF00188"/>
    </source>
</evidence>
<feature type="domain" description="SCP" evidence="2">
    <location>
        <begin position="102"/>
        <end position="216"/>
    </location>
</feature>
<evidence type="ECO:0000313" key="3">
    <source>
        <dbReference type="Proteomes" id="UP000046392"/>
    </source>
</evidence>
<sequence>MLIFPLFLAILFIGCQAYENKVTGGESASFNLRLNDVPYYSNNIGESGSKFNLVSGYVENKDLQKRQVRKSSAKSKSSKKVTSKKSKTASSQYIKMKYKLYNDINALRVEHAVPKLKVNVTLSKELQKYVEGLVKVDQTYKYQLLEPEDLYYIVKRGEKYDPIGFWSKDLKLFKPDDKIIFNLPLIKLIWKSSTHIGCGISGANNSRGRYRIIVYCRISPRRKIPEELSENILLN</sequence>
<feature type="chain" id="PRO_5005895693" evidence="1">
    <location>
        <begin position="18"/>
        <end position="235"/>
    </location>
</feature>
<keyword evidence="3" id="KW-1185">Reference proteome</keyword>
<name>A0A0N5CAZ0_STREA</name>
<protein>
    <submittedName>
        <fullName evidence="4">SCP domain-containing protein</fullName>
    </submittedName>
</protein>
<dbReference type="AlphaFoldDB" id="A0A0N5CAZ0"/>
<dbReference type="Proteomes" id="UP000046392">
    <property type="component" value="Unplaced"/>
</dbReference>
<proteinExistence type="predicted"/>